<evidence type="ECO:0000313" key="2">
    <source>
        <dbReference type="Proteomes" id="UP001151532"/>
    </source>
</evidence>
<proteinExistence type="predicted"/>
<comment type="caution">
    <text evidence="1">The sequence shown here is derived from an EMBL/GenBank/DDBJ whole genome shotgun (WGS) entry which is preliminary data.</text>
</comment>
<reference evidence="1" key="2">
    <citation type="journal article" date="2023" name="Int. J. Mol. Sci.">
        <title>De Novo Assembly and Annotation of 11 Diverse Shrub Willow (Salix) Genomes Reveals Novel Gene Organization in Sex-Linked Regions.</title>
        <authorList>
            <person name="Hyden B."/>
            <person name="Feng K."/>
            <person name="Yates T.B."/>
            <person name="Jawdy S."/>
            <person name="Cereghino C."/>
            <person name="Smart L.B."/>
            <person name="Muchero W."/>
        </authorList>
    </citation>
    <scope>NUCLEOTIDE SEQUENCE</scope>
    <source>
        <tissue evidence="1">Shoot tip</tissue>
    </source>
</reference>
<keyword evidence="2" id="KW-1185">Reference proteome</keyword>
<name>A0A9Q1A022_SALPP</name>
<gene>
    <name evidence="1" type="ORF">OIU79_026199</name>
</gene>
<evidence type="ECO:0000313" key="1">
    <source>
        <dbReference type="EMBL" id="KAJ6753315.1"/>
    </source>
</evidence>
<dbReference type="Proteomes" id="UP001151532">
    <property type="component" value="Chromosome 16"/>
</dbReference>
<dbReference type="AlphaFoldDB" id="A0A9Q1A022"/>
<sequence length="48" mass="5201">MAHIHSLVGMSDGSYCALGEICCDSSFLQHKINNIPVETTILKPPNKS</sequence>
<dbReference type="EMBL" id="JAPFFK010000007">
    <property type="protein sequence ID" value="KAJ6753315.1"/>
    <property type="molecule type" value="Genomic_DNA"/>
</dbReference>
<organism evidence="1 2">
    <name type="scientific">Salix purpurea</name>
    <name type="common">Purple osier willow</name>
    <dbReference type="NCBI Taxonomy" id="77065"/>
    <lineage>
        <taxon>Eukaryota</taxon>
        <taxon>Viridiplantae</taxon>
        <taxon>Streptophyta</taxon>
        <taxon>Embryophyta</taxon>
        <taxon>Tracheophyta</taxon>
        <taxon>Spermatophyta</taxon>
        <taxon>Magnoliopsida</taxon>
        <taxon>eudicotyledons</taxon>
        <taxon>Gunneridae</taxon>
        <taxon>Pentapetalae</taxon>
        <taxon>rosids</taxon>
        <taxon>fabids</taxon>
        <taxon>Malpighiales</taxon>
        <taxon>Salicaceae</taxon>
        <taxon>Saliceae</taxon>
        <taxon>Salix</taxon>
    </lineage>
</organism>
<reference evidence="1" key="1">
    <citation type="submission" date="2022-11" db="EMBL/GenBank/DDBJ databases">
        <authorList>
            <person name="Hyden B.L."/>
            <person name="Feng K."/>
            <person name="Yates T."/>
            <person name="Jawdy S."/>
            <person name="Smart L.B."/>
            <person name="Muchero W."/>
        </authorList>
    </citation>
    <scope>NUCLEOTIDE SEQUENCE</scope>
    <source>
        <tissue evidence="1">Shoot tip</tissue>
    </source>
</reference>
<protein>
    <submittedName>
        <fullName evidence="1">Uncharacterized protein</fullName>
    </submittedName>
</protein>
<accession>A0A9Q1A022</accession>